<dbReference type="GO" id="GO:0005524">
    <property type="term" value="F:ATP binding"/>
    <property type="evidence" value="ECO:0007669"/>
    <property type="project" value="UniProtKB-KW"/>
</dbReference>
<organism evidence="2 3">
    <name type="scientific">Arcicella aquatica</name>
    <dbReference type="NCBI Taxonomy" id="217141"/>
    <lineage>
        <taxon>Bacteria</taxon>
        <taxon>Pseudomonadati</taxon>
        <taxon>Bacteroidota</taxon>
        <taxon>Cytophagia</taxon>
        <taxon>Cytophagales</taxon>
        <taxon>Flectobacillaceae</taxon>
        <taxon>Arcicella</taxon>
    </lineage>
</organism>
<proteinExistence type="predicted"/>
<dbReference type="RefSeq" id="WP_323246375.1">
    <property type="nucleotide sequence ID" value="NZ_JAYFUL010000002.1"/>
</dbReference>
<dbReference type="Proteomes" id="UP001304671">
    <property type="component" value="Unassembled WGS sequence"/>
</dbReference>
<dbReference type="Gene3D" id="3.30.565.10">
    <property type="entry name" value="Histidine kinase-like ATPase, C-terminal domain"/>
    <property type="match status" value="1"/>
</dbReference>
<gene>
    <name evidence="2" type="ORF">VB264_02200</name>
</gene>
<sequence length="980" mass="113582">MIKFLEDLLYEKTKDTQSSILFAQWNYDKKVIPVALQAVSNLFPHYSLHDESHSITIINNIARVIGKENFTKLSAIDIWLMLEASYNHDIGMVVSSEKMIQALNSIEFIEFFKEIIDDTKSGLYPFACQFNIIENKIRLKSDVFNLETNDAVKYILAEFFRWNHADRSKHIINNPTSEFQLLSPRGVIPQRIIEILSNICSSHTKDFTDVMALPFCEVGIDTEDAHPRFIACLLRIGDLLDLDNNRFSEVILSTLTKIPIDTLNHKAKHLSIKHFRVDRERIEISAHCKDYEVASITQHWFNYLDSEIKSQMISWNRIVPSKELGYLPTIGTLEVKLKDYELIDGKKKPQFTVDTDKALALLQGAGIYDGAYQCVREVLQNAVDATLLRIWLEHSAVSDFSYPNSADFLDMVKNYSICIEIREVGLVGAYKNWEIKIKDNGIGISDNDLKFLMNTGSSSKNHEKTRIIESMPFWMRPSGTFGIGFQSIFMLTDLVTIETKSFSNEEFQIIELNSPNSSKGGNILIKKEKTNHSVKPGSKIIFTHKTQVIPDNYSVSLNHKNTYRIVKNFDPFSYDSFDIEIGRILDEIFDFASKSSIPVYLSLNGDDIKLKENTTSPQFDYFDDETSLEMSIYSDEEESVVNRWTNDVYYKNQKVDYNLNFDFIGFDVNIHKEKASEVLTLNRNKIKSEYLYKLHDNWLIAAFRIMTKQFNNIFKTDISKSKGSMFLHYYADSEICKKIDIKSFNQWEDFKVRLEDERLFTMKELISSTNKIKVVYNHDTSVYRNAPEILNLQNDELEIKVSGNSIASKLIFFLLFKLKNTFTSFSINFSPDAIISGLNIFKHEKVFPIEDDSNYTEILKLSFKRDLSSARVVIPCHKDFEKLRLEEESHKRYVREILYYLDSNIRYIPLGYPKMISPFLRSENTAGEVIVKKEVNEKLINWVFDNRYEKNTSIKEIAESYDKFCEQFNSLQLVLGSPKT</sequence>
<keyword evidence="2" id="KW-0547">Nucleotide-binding</keyword>
<reference evidence="2 3" key="1">
    <citation type="submission" date="2023-12" db="EMBL/GenBank/DDBJ databases">
        <title>Novel species of the genus Arcicella isolated from rivers.</title>
        <authorList>
            <person name="Lu H."/>
        </authorList>
    </citation>
    <scope>NUCLEOTIDE SEQUENCE [LARGE SCALE GENOMIC DNA]</scope>
    <source>
        <strain evidence="2 3">LMG 21963</strain>
    </source>
</reference>
<dbReference type="EMBL" id="JAYFUL010000002">
    <property type="protein sequence ID" value="MEA5256576.1"/>
    <property type="molecule type" value="Genomic_DNA"/>
</dbReference>
<evidence type="ECO:0000259" key="1">
    <source>
        <dbReference type="Pfam" id="PF24391"/>
    </source>
</evidence>
<evidence type="ECO:0000313" key="3">
    <source>
        <dbReference type="Proteomes" id="UP001304671"/>
    </source>
</evidence>
<dbReference type="InterPro" id="IPR056471">
    <property type="entry name" value="HD-CE"/>
</dbReference>
<dbReference type="Pfam" id="PF13589">
    <property type="entry name" value="HATPase_c_3"/>
    <property type="match status" value="1"/>
</dbReference>
<keyword evidence="2" id="KW-0067">ATP-binding</keyword>
<dbReference type="Pfam" id="PF24391">
    <property type="entry name" value="HD-CE"/>
    <property type="match status" value="1"/>
</dbReference>
<keyword evidence="3" id="KW-1185">Reference proteome</keyword>
<name>A0ABU5QHR2_9BACT</name>
<protein>
    <submittedName>
        <fullName evidence="2">ATP-binding protein</fullName>
    </submittedName>
</protein>
<comment type="caution">
    <text evidence="2">The sequence shown here is derived from an EMBL/GenBank/DDBJ whole genome shotgun (WGS) entry which is preliminary data.</text>
</comment>
<feature type="domain" description="HD-CE" evidence="1">
    <location>
        <begin position="43"/>
        <end position="309"/>
    </location>
</feature>
<accession>A0ABU5QHR2</accession>
<dbReference type="SUPFAM" id="SSF55874">
    <property type="entry name" value="ATPase domain of HSP90 chaperone/DNA topoisomerase II/histidine kinase"/>
    <property type="match status" value="1"/>
</dbReference>
<evidence type="ECO:0000313" key="2">
    <source>
        <dbReference type="EMBL" id="MEA5256576.1"/>
    </source>
</evidence>
<dbReference type="InterPro" id="IPR036890">
    <property type="entry name" value="HATPase_C_sf"/>
</dbReference>